<dbReference type="InterPro" id="IPR014001">
    <property type="entry name" value="Helicase_ATP-bd"/>
</dbReference>
<protein>
    <submittedName>
        <fullName evidence="12">CRISPR-associated helicase Cas3</fullName>
    </submittedName>
</protein>
<evidence type="ECO:0000313" key="12">
    <source>
        <dbReference type="EMBL" id="TEU30169.1"/>
    </source>
</evidence>
<proteinExistence type="inferred from homology"/>
<dbReference type="InterPro" id="IPR038257">
    <property type="entry name" value="CRISPR-assoc_Cas3_HD_sf"/>
</dbReference>
<evidence type="ECO:0000256" key="3">
    <source>
        <dbReference type="ARBA" id="ARBA00022722"/>
    </source>
</evidence>
<dbReference type="InterPro" id="IPR006483">
    <property type="entry name" value="CRISPR-assoc_Cas3_HD"/>
</dbReference>
<keyword evidence="7" id="KW-0347">Helicase</keyword>
<sequence length="761" mass="85589">MEFYAHSTSDPNKTNWQPLIDHLTVVGKIAEQSAQSIGWAQLAKAIGLLHDLGKYCQEFQERLQGDPKSVDHATWGAITAFKKYGNLGQLMAYVIAGHHAGLANGIHEDTARLTELERRLNKEKEGSLPVLAEQWKSEIEHLLPVKIEMNPFFKVKNDAINFQLMLLARILLSSLVDADRLDTEAFALQAEGKQPAPRGNYPTLISIKKKFDQFLSGLPNRTDIQQKRNVILKTVRENAAFEPGLFSLTVPTGGGKTFTSMAFALDHAALKNKRRIIFVIPFTSIIEQTASVFRRALDEEFAEAIIEHHSAFNEAKISQKTAHIDSLTKLKLAQDNWDAPIIITTVVQFLESLFSSKTSPCRKLHNIANSVIVMDEAQTLPLHLLRPSLVAIDELNQNYGCSIVLCTATQPAIRKVDGFLDGLENVRELAQSADIQPQALYEQFRRVTIKHIGAQNDEKLIERISQHEQILCIVNNRKQARELYRGIAALEGSFHLSTFMCSVHRSQVLQEIREYLEKGQPCRVISTSLIEAGVDVSFPHVLRADAGLDSIAQAAGRCNREGKWEIACSLVEVFTPQDHSMPTELQAFASTMQEILRLPDYAIDPLGIKSIRKYFELLYWQKESGTNSLLDREQILTKVKNSKINSLPFDWVDQKFKLIESTMCTVIVPFDAKAEELIEKLKALPTFLSVGKIARQLQVYTVSVPERVAADLVKVGALQYIQPERFGQQFLVLDTRSMYTTDVGFDPDREPLLLSGMECNW</sequence>
<dbReference type="InterPro" id="IPR006474">
    <property type="entry name" value="Helicase_Cas3_CRISPR-ass_core"/>
</dbReference>
<evidence type="ECO:0000256" key="7">
    <source>
        <dbReference type="ARBA" id="ARBA00022806"/>
    </source>
</evidence>
<keyword evidence="5" id="KW-0547">Nucleotide-binding</keyword>
<comment type="similarity">
    <text evidence="1">In the N-terminal section; belongs to the CRISPR-associated nuclease Cas3-HD family.</text>
</comment>
<comment type="similarity">
    <text evidence="2">In the central section; belongs to the CRISPR-associated helicase Cas3 family.</text>
</comment>
<evidence type="ECO:0000256" key="6">
    <source>
        <dbReference type="ARBA" id="ARBA00022801"/>
    </source>
</evidence>
<dbReference type="InterPro" id="IPR054712">
    <property type="entry name" value="Cas3-like_dom"/>
</dbReference>
<evidence type="ECO:0000256" key="1">
    <source>
        <dbReference type="ARBA" id="ARBA00006847"/>
    </source>
</evidence>
<evidence type="ECO:0000256" key="2">
    <source>
        <dbReference type="ARBA" id="ARBA00009046"/>
    </source>
</evidence>
<keyword evidence="3" id="KW-0540">Nuclease</keyword>
<dbReference type="RefSeq" id="WP_134243496.1">
    <property type="nucleotide sequence ID" value="NZ_SNTY01000011.1"/>
</dbReference>
<evidence type="ECO:0000259" key="10">
    <source>
        <dbReference type="PROSITE" id="PS51192"/>
    </source>
</evidence>
<dbReference type="EMBL" id="SNTY01000011">
    <property type="protein sequence ID" value="TEU30169.1"/>
    <property type="molecule type" value="Genomic_DNA"/>
</dbReference>
<feature type="domain" description="HD Cas3-type" evidence="11">
    <location>
        <begin position="12"/>
        <end position="181"/>
    </location>
</feature>
<dbReference type="GO" id="GO:0046872">
    <property type="term" value="F:metal ion binding"/>
    <property type="evidence" value="ECO:0007669"/>
    <property type="project" value="UniProtKB-KW"/>
</dbReference>
<dbReference type="GO" id="GO:0016887">
    <property type="term" value="F:ATP hydrolysis activity"/>
    <property type="evidence" value="ECO:0007669"/>
    <property type="project" value="TreeGrafter"/>
</dbReference>
<dbReference type="PROSITE" id="PS51192">
    <property type="entry name" value="HELICASE_ATP_BIND_1"/>
    <property type="match status" value="1"/>
</dbReference>
<dbReference type="InterPro" id="IPR006674">
    <property type="entry name" value="HD_domain"/>
</dbReference>
<dbReference type="Gene3D" id="3.40.50.300">
    <property type="entry name" value="P-loop containing nucleotide triphosphate hydrolases"/>
    <property type="match status" value="2"/>
</dbReference>
<evidence type="ECO:0000256" key="8">
    <source>
        <dbReference type="ARBA" id="ARBA00022840"/>
    </source>
</evidence>
<dbReference type="GO" id="GO:0005524">
    <property type="term" value="F:ATP binding"/>
    <property type="evidence" value="ECO:0007669"/>
    <property type="project" value="UniProtKB-KW"/>
</dbReference>
<dbReference type="Gene3D" id="1.10.3210.30">
    <property type="match status" value="1"/>
</dbReference>
<dbReference type="InterPro" id="IPR052511">
    <property type="entry name" value="ATP-dep_Helicase"/>
</dbReference>
<dbReference type="GO" id="GO:0004386">
    <property type="term" value="F:helicase activity"/>
    <property type="evidence" value="ECO:0007669"/>
    <property type="project" value="UniProtKB-KW"/>
</dbReference>
<dbReference type="Proteomes" id="UP000297834">
    <property type="component" value="Unassembled WGS sequence"/>
</dbReference>
<reference evidence="12 13" key="1">
    <citation type="submission" date="2019-03" db="EMBL/GenBank/DDBJ databases">
        <title>Alkanindiges illinoisensis: a potential pathogenic isolated from ascites of a gastric cancer patient with abdominal metastasis.</title>
        <authorList>
            <person name="Hu X."/>
            <person name="Yang B."/>
            <person name="Yan X."/>
            <person name="Lin L."/>
            <person name="Zhao H."/>
            <person name="Zhou F."/>
            <person name="Su B."/>
            <person name="Chen J."/>
            <person name="Rui Y."/>
            <person name="Wang Q."/>
            <person name="Zheng L."/>
        </authorList>
    </citation>
    <scope>NUCLEOTIDE SEQUENCE [LARGE SCALE GENOMIC DNA]</scope>
    <source>
        <strain evidence="12 13">NFYY 23406</strain>
    </source>
</reference>
<dbReference type="InterPro" id="IPR027417">
    <property type="entry name" value="P-loop_NTPase"/>
</dbReference>
<evidence type="ECO:0000256" key="9">
    <source>
        <dbReference type="ARBA" id="ARBA00023118"/>
    </source>
</evidence>
<feature type="domain" description="Helicase ATP-binding" evidence="10">
    <location>
        <begin position="237"/>
        <end position="428"/>
    </location>
</feature>
<dbReference type="SUPFAM" id="SSF109604">
    <property type="entry name" value="HD-domain/PDEase-like"/>
    <property type="match status" value="1"/>
</dbReference>
<dbReference type="CDD" id="cd17930">
    <property type="entry name" value="DEXHc_cas3"/>
    <property type="match status" value="1"/>
</dbReference>
<comment type="caution">
    <text evidence="12">The sequence shown here is derived from an EMBL/GenBank/DDBJ whole genome shotgun (WGS) entry which is preliminary data.</text>
</comment>
<accession>A0A4Y7XG05</accession>
<keyword evidence="8" id="KW-0067">ATP-binding</keyword>
<keyword evidence="9" id="KW-0051">Antiviral defense</keyword>
<evidence type="ECO:0000256" key="4">
    <source>
        <dbReference type="ARBA" id="ARBA00022723"/>
    </source>
</evidence>
<dbReference type="GO" id="GO:0004518">
    <property type="term" value="F:nuclease activity"/>
    <property type="evidence" value="ECO:0007669"/>
    <property type="project" value="UniProtKB-KW"/>
</dbReference>
<dbReference type="Pfam" id="PF01966">
    <property type="entry name" value="HD"/>
    <property type="match status" value="1"/>
</dbReference>
<keyword evidence="6" id="KW-0378">Hydrolase</keyword>
<dbReference type="Pfam" id="PF00270">
    <property type="entry name" value="DEAD"/>
    <property type="match status" value="1"/>
</dbReference>
<evidence type="ECO:0000259" key="11">
    <source>
        <dbReference type="PROSITE" id="PS51643"/>
    </source>
</evidence>
<dbReference type="PANTHER" id="PTHR47962:SF5">
    <property type="entry name" value="ATP-DEPENDENT HELICASE LHR-RELATED"/>
    <property type="match status" value="1"/>
</dbReference>
<dbReference type="SMART" id="SM00487">
    <property type="entry name" value="DEXDc"/>
    <property type="match status" value="1"/>
</dbReference>
<dbReference type="PROSITE" id="PS51643">
    <property type="entry name" value="HD_CAS3"/>
    <property type="match status" value="1"/>
</dbReference>
<evidence type="ECO:0000256" key="5">
    <source>
        <dbReference type="ARBA" id="ARBA00022741"/>
    </source>
</evidence>
<gene>
    <name evidence="12" type="primary">cas3</name>
    <name evidence="12" type="ORF">E2B99_02970</name>
</gene>
<dbReference type="OrthoDB" id="9810236at2"/>
<dbReference type="PANTHER" id="PTHR47962">
    <property type="entry name" value="ATP-DEPENDENT HELICASE LHR-RELATED-RELATED"/>
    <property type="match status" value="1"/>
</dbReference>
<dbReference type="GO" id="GO:0003677">
    <property type="term" value="F:DNA binding"/>
    <property type="evidence" value="ECO:0007669"/>
    <property type="project" value="TreeGrafter"/>
</dbReference>
<dbReference type="NCBIfam" id="TIGR01596">
    <property type="entry name" value="cas3_HD"/>
    <property type="match status" value="1"/>
</dbReference>
<evidence type="ECO:0000313" key="13">
    <source>
        <dbReference type="Proteomes" id="UP000297834"/>
    </source>
</evidence>
<organism evidence="12 13">
    <name type="scientific">Alkanindiges illinoisensis</name>
    <dbReference type="NCBI Taxonomy" id="197183"/>
    <lineage>
        <taxon>Bacteria</taxon>
        <taxon>Pseudomonadati</taxon>
        <taxon>Pseudomonadota</taxon>
        <taxon>Gammaproteobacteria</taxon>
        <taxon>Moraxellales</taxon>
        <taxon>Moraxellaceae</taxon>
        <taxon>Alkanindiges</taxon>
    </lineage>
</organism>
<dbReference type="AlphaFoldDB" id="A0A4Y7XG05"/>
<dbReference type="InterPro" id="IPR011545">
    <property type="entry name" value="DEAD/DEAH_box_helicase_dom"/>
</dbReference>
<keyword evidence="13" id="KW-1185">Reference proteome</keyword>
<keyword evidence="4" id="KW-0479">Metal-binding</keyword>
<dbReference type="GO" id="GO:0051607">
    <property type="term" value="P:defense response to virus"/>
    <property type="evidence" value="ECO:0007669"/>
    <property type="project" value="UniProtKB-KW"/>
</dbReference>
<dbReference type="SUPFAM" id="SSF52540">
    <property type="entry name" value="P-loop containing nucleoside triphosphate hydrolases"/>
    <property type="match status" value="1"/>
</dbReference>
<dbReference type="CDD" id="cd09641">
    <property type="entry name" value="Cas3''_I"/>
    <property type="match status" value="1"/>
</dbReference>
<name>A0A4Y7XG05_9GAMM</name>
<dbReference type="NCBIfam" id="TIGR01587">
    <property type="entry name" value="cas3_core"/>
    <property type="match status" value="1"/>
</dbReference>
<dbReference type="Pfam" id="PF22590">
    <property type="entry name" value="Cas3-like_C_2"/>
    <property type="match status" value="1"/>
</dbReference>